<dbReference type="Pfam" id="PF12706">
    <property type="entry name" value="Lactamase_B_2"/>
    <property type="match status" value="1"/>
</dbReference>
<keyword evidence="3" id="KW-1185">Reference proteome</keyword>
<dbReference type="AlphaFoldDB" id="A0A9X2ZZM8"/>
<name>A0A9X2ZZM8_9PSEU</name>
<feature type="domain" description="Metallo-beta-lactamase" evidence="1">
    <location>
        <begin position="18"/>
        <end position="203"/>
    </location>
</feature>
<gene>
    <name evidence="2" type="ORF">NZH93_04155</name>
</gene>
<dbReference type="SUPFAM" id="SSF56281">
    <property type="entry name" value="Metallo-hydrolase/oxidoreductase"/>
    <property type="match status" value="1"/>
</dbReference>
<sequence length="254" mass="27351">MKITVLGCSGSVPGPGLPTSGYLVEVDGFRIVADLGAGTFGKLQTRCSPFEVDAVVLSHLHLDHCADFAALTTFRRHHPRPPYDPRVRKLPVHAPSGASARLANAHAATRSEPESLEDVFEFSTLRPGTFRLGPVTVTVAQMRHICEAYGFRFEAGGRSLVFSGDTAACRELVELARGADVLMADTAWQDRGSRPDNLHMSGREAAEIAAEAGVGRLLLTHVLPWSNRDAVLADAVHVFPGRSSLVEQDAVYDV</sequence>
<evidence type="ECO:0000313" key="2">
    <source>
        <dbReference type="EMBL" id="MCS7476038.1"/>
    </source>
</evidence>
<dbReference type="SMART" id="SM00849">
    <property type="entry name" value="Lactamase_B"/>
    <property type="match status" value="1"/>
</dbReference>
<dbReference type="InterPro" id="IPR001279">
    <property type="entry name" value="Metallo-B-lactamas"/>
</dbReference>
<protein>
    <submittedName>
        <fullName evidence="2">MBL fold metallo-hydrolase</fullName>
    </submittedName>
</protein>
<dbReference type="EMBL" id="JANYMP010000002">
    <property type="protein sequence ID" value="MCS7476038.1"/>
    <property type="molecule type" value="Genomic_DNA"/>
</dbReference>
<proteinExistence type="predicted"/>
<dbReference type="GO" id="GO:0042781">
    <property type="term" value="F:3'-tRNA processing endoribonuclease activity"/>
    <property type="evidence" value="ECO:0007669"/>
    <property type="project" value="TreeGrafter"/>
</dbReference>
<dbReference type="Gene3D" id="3.60.15.10">
    <property type="entry name" value="Ribonuclease Z/Hydroxyacylglutathione hydrolase-like"/>
    <property type="match status" value="1"/>
</dbReference>
<dbReference type="CDD" id="cd07716">
    <property type="entry name" value="RNaseZ_short-form-like_MBL-fold"/>
    <property type="match status" value="1"/>
</dbReference>
<dbReference type="RefSeq" id="WP_259621557.1">
    <property type="nucleotide sequence ID" value="NZ_JANYMP010000002.1"/>
</dbReference>
<evidence type="ECO:0000313" key="3">
    <source>
        <dbReference type="Proteomes" id="UP001141259"/>
    </source>
</evidence>
<dbReference type="Proteomes" id="UP001141259">
    <property type="component" value="Unassembled WGS sequence"/>
</dbReference>
<reference evidence="2" key="1">
    <citation type="submission" date="2022-08" db="EMBL/GenBank/DDBJ databases">
        <authorList>
            <person name="Tistechok S."/>
            <person name="Samborskyy M."/>
            <person name="Roman I."/>
        </authorList>
    </citation>
    <scope>NUCLEOTIDE SEQUENCE</scope>
    <source>
        <strain evidence="2">DSM 103496</strain>
    </source>
</reference>
<comment type="caution">
    <text evidence="2">The sequence shown here is derived from an EMBL/GenBank/DDBJ whole genome shotgun (WGS) entry which is preliminary data.</text>
</comment>
<dbReference type="InterPro" id="IPR036866">
    <property type="entry name" value="RibonucZ/Hydroxyglut_hydro"/>
</dbReference>
<dbReference type="PANTHER" id="PTHR46018">
    <property type="entry name" value="ZINC PHOSPHODIESTERASE ELAC PROTEIN 1"/>
    <property type="match status" value="1"/>
</dbReference>
<organism evidence="2 3">
    <name type="scientific">Umezawaea endophytica</name>
    <dbReference type="NCBI Taxonomy" id="1654476"/>
    <lineage>
        <taxon>Bacteria</taxon>
        <taxon>Bacillati</taxon>
        <taxon>Actinomycetota</taxon>
        <taxon>Actinomycetes</taxon>
        <taxon>Pseudonocardiales</taxon>
        <taxon>Pseudonocardiaceae</taxon>
        <taxon>Umezawaea</taxon>
    </lineage>
</organism>
<dbReference type="PANTHER" id="PTHR46018:SF4">
    <property type="entry name" value="METALLO-HYDROLASE YHFI-RELATED"/>
    <property type="match status" value="1"/>
</dbReference>
<accession>A0A9X2ZZM8</accession>
<evidence type="ECO:0000259" key="1">
    <source>
        <dbReference type="SMART" id="SM00849"/>
    </source>
</evidence>